<dbReference type="OrthoDB" id="10437382at2759"/>
<dbReference type="EMBL" id="MLAK01000544">
    <property type="protein sequence ID" value="OHT13298.1"/>
    <property type="molecule type" value="Genomic_DNA"/>
</dbReference>
<dbReference type="RefSeq" id="XP_068366434.1">
    <property type="nucleotide sequence ID" value="XM_068499098.1"/>
</dbReference>
<comment type="caution">
    <text evidence="2">The sequence shown here is derived from an EMBL/GenBank/DDBJ whole genome shotgun (WGS) entry which is preliminary data.</text>
</comment>
<dbReference type="GeneID" id="94833802"/>
<gene>
    <name evidence="2" type="ORF">TRFO_16630</name>
</gene>
<reference evidence="2" key="1">
    <citation type="submission" date="2016-10" db="EMBL/GenBank/DDBJ databases">
        <authorList>
            <person name="Benchimol M."/>
            <person name="Almeida L.G."/>
            <person name="Vasconcelos A.T."/>
            <person name="Perreira-Neves A."/>
            <person name="Rosa I.A."/>
            <person name="Tasca T."/>
            <person name="Bogo M.R."/>
            <person name="de Souza W."/>
        </authorList>
    </citation>
    <scope>NUCLEOTIDE SEQUENCE [LARGE SCALE GENOMIC DNA]</scope>
    <source>
        <strain evidence="2">K</strain>
    </source>
</reference>
<dbReference type="VEuPathDB" id="TrichDB:TRFO_16630"/>
<dbReference type="AlphaFoldDB" id="A0A1J4KQB4"/>
<proteinExistence type="predicted"/>
<name>A0A1J4KQB4_9EUKA</name>
<dbReference type="Proteomes" id="UP000179807">
    <property type="component" value="Unassembled WGS sequence"/>
</dbReference>
<dbReference type="InterPro" id="IPR018845">
    <property type="entry name" value="Initiator-bd"/>
</dbReference>
<evidence type="ECO:0000313" key="3">
    <source>
        <dbReference type="Proteomes" id="UP000179807"/>
    </source>
</evidence>
<accession>A0A1J4KQB4</accession>
<organism evidence="2 3">
    <name type="scientific">Tritrichomonas foetus</name>
    <dbReference type="NCBI Taxonomy" id="1144522"/>
    <lineage>
        <taxon>Eukaryota</taxon>
        <taxon>Metamonada</taxon>
        <taxon>Parabasalia</taxon>
        <taxon>Tritrichomonadida</taxon>
        <taxon>Tritrichomonadidae</taxon>
        <taxon>Tritrichomonas</taxon>
    </lineage>
</organism>
<keyword evidence="3" id="KW-1185">Reference proteome</keyword>
<evidence type="ECO:0000313" key="2">
    <source>
        <dbReference type="EMBL" id="OHT13298.1"/>
    </source>
</evidence>
<evidence type="ECO:0000259" key="1">
    <source>
        <dbReference type="Pfam" id="PF10416"/>
    </source>
</evidence>
<feature type="domain" description="Initiator binding" evidence="1">
    <location>
        <begin position="13"/>
        <end position="138"/>
    </location>
</feature>
<sequence>MKSFPKFWNLLPETDKITYMSMKTQFTIASSQNQRNKRVSTFNEILQIIQRFCIKNDKNDWVRCFVCGVMWLPEGIAINNQQLRLLISKCKSSINGSLLRIGYTNSLGRTETAAAMVKAVPILKDNAAELRQWTVRSKSVKKPLLQVILSPEKIEIDKSQQFIDLPKYDEPEIDIALDTWSGLAPFIDFDFEVF</sequence>
<protein>
    <recommendedName>
        <fullName evidence="1">Initiator binding domain-containing protein</fullName>
    </recommendedName>
</protein>
<dbReference type="Pfam" id="PF10416">
    <property type="entry name" value="IBD"/>
    <property type="match status" value="1"/>
</dbReference>